<proteinExistence type="predicted"/>
<dbReference type="EMBL" id="JARBHB010000017">
    <property type="protein sequence ID" value="KAJ8866122.1"/>
    <property type="molecule type" value="Genomic_DNA"/>
</dbReference>
<gene>
    <name evidence="2" type="ORF">PR048_033646</name>
</gene>
<dbReference type="InterPro" id="IPR011990">
    <property type="entry name" value="TPR-like_helical_dom_sf"/>
</dbReference>
<protein>
    <submittedName>
        <fullName evidence="2">Uncharacterized protein</fullName>
    </submittedName>
</protein>
<reference evidence="2 3" key="1">
    <citation type="submission" date="2023-02" db="EMBL/GenBank/DDBJ databases">
        <title>LHISI_Scaffold_Assembly.</title>
        <authorList>
            <person name="Stuart O.P."/>
            <person name="Cleave R."/>
            <person name="Magrath M.J.L."/>
            <person name="Mikheyev A.S."/>
        </authorList>
    </citation>
    <scope>NUCLEOTIDE SEQUENCE [LARGE SCALE GENOMIC DNA]</scope>
    <source>
        <strain evidence="2">Daus_M_001</strain>
        <tissue evidence="2">Leg muscle</tissue>
    </source>
</reference>
<keyword evidence="3" id="KW-1185">Reference proteome</keyword>
<name>A0ABQ9G0W6_9NEOP</name>
<organism evidence="2 3">
    <name type="scientific">Dryococelus australis</name>
    <dbReference type="NCBI Taxonomy" id="614101"/>
    <lineage>
        <taxon>Eukaryota</taxon>
        <taxon>Metazoa</taxon>
        <taxon>Ecdysozoa</taxon>
        <taxon>Arthropoda</taxon>
        <taxon>Hexapoda</taxon>
        <taxon>Insecta</taxon>
        <taxon>Pterygota</taxon>
        <taxon>Neoptera</taxon>
        <taxon>Polyneoptera</taxon>
        <taxon>Phasmatodea</taxon>
        <taxon>Verophasmatodea</taxon>
        <taxon>Anareolatae</taxon>
        <taxon>Phasmatidae</taxon>
        <taxon>Eurycanthinae</taxon>
        <taxon>Dryococelus</taxon>
    </lineage>
</organism>
<comment type="caution">
    <text evidence="2">The sequence shown here is derived from an EMBL/GenBank/DDBJ whole genome shotgun (WGS) entry which is preliminary data.</text>
</comment>
<evidence type="ECO:0000313" key="2">
    <source>
        <dbReference type="EMBL" id="KAJ8866122.1"/>
    </source>
</evidence>
<dbReference type="SUPFAM" id="SSF81901">
    <property type="entry name" value="HCP-like"/>
    <property type="match status" value="1"/>
</dbReference>
<evidence type="ECO:0000313" key="3">
    <source>
        <dbReference type="Proteomes" id="UP001159363"/>
    </source>
</evidence>
<dbReference type="Gene3D" id="1.25.40.10">
    <property type="entry name" value="Tetratricopeptide repeat domain"/>
    <property type="match status" value="1"/>
</dbReference>
<accession>A0ABQ9G0W6</accession>
<feature type="region of interest" description="Disordered" evidence="1">
    <location>
        <begin position="532"/>
        <end position="588"/>
    </location>
</feature>
<evidence type="ECO:0000256" key="1">
    <source>
        <dbReference type="SAM" id="MobiDB-lite"/>
    </source>
</evidence>
<dbReference type="Proteomes" id="UP001159363">
    <property type="component" value="Chromosome 16"/>
</dbReference>
<sequence length="1289" mass="140476">MGTTDPLPPTKSMTASPALVRHHDHVMPTSQSRSTRVPFQDFLISVENALELSPDCVDINVRCAQGFMNLSLPHRDLALAKECLNKALNCAPNNFMVIHTAAKFYERHENNILEAKKFYQHASELGMFGAHMELVRLRYICDKVSYDPITDLEIALQKYQDVSSYRLETLMQMGSYHFFIEGDIENAFKCWEKVIDEDPDSEKLKPLAIGTLFTGLDSTQGRETEEKKHAAMKGFVWIQARITNKYHIFQAKDVLIPPRAVFAVSCLSRGLEKGVYPPPPRQPLHFYTTCWFWLGGSSKYGAVPECEGGGNERSPRKPADQWHRTAQFQHMKICVLQHQELNLVHLVGRQLSDHYITVAPLTEVVTQFSDVFLHEWQWWPIHEVHGHACLVHKRSSSGLLPERTIQQVSHPGTHSEWQGKLVLSVPIDKEYCRIVPDSCQLSACTNENPDMHKCRFLHMLKPINVYEVLCDESRLAMNSERDRMQGKESLYRQIIAKCVMHYPTCCKTSPLPRRKMVLAEVGEVSERYFRPGMRGRGRGRGSGREREGARDHCVGGRGKGRDECVGGEGRGYRGGERGISNRGGERVNGNKLTHIMKNTPVGDIATQAPVLTHIMKNTPVGDIAAQAPVLTHIMKNTPVGDIAAQAPVLTHIMKNTPVGDIAAQAPVLTRIMKNTPVGDIAAEAPELTHIMKNTPVGDIAAETPVLTHIMKNTPVGDIAAQAPVLTHIMKNTPVGDIAAQAPVLTRIMKNTPVGDIAAEAPELTHIMKNTPVGDIAAETPAPVLTHIMKNTPVGDIAAETPELTHIMKNTPVGDIAAQAPVLTRIMKNTPVGDIAAQAPVLTHIMKNTPVGDIAAQAPVLTRIMKNTPVGDIAAQAPVLTRIMKNTPVGDITAQAPVLTRIMKNTPVGDIAAQAPVLTHIMKNTPVGDIAPEAPVLTHIMKNTPVGDIAAQAPVLTRIMKNTPVGDIAAQAPVLTRIMKNTPVGDIAAQAPVLTHIMKNTPVGDIAAQAPVLTRIMKNTPVGDIAAQAPVLTHIMKNTPVGDIAAQAPVLTRIMKNTPVGDIAAEAPVLKHIMKNTPVGDIVAEAPVLTHIIMKNTPVTGKDHLSISDSTAKEDKEDFVKKVLVIKIAIPVIMATVTAEILLLTAISDVTKKDEEGLVKVEVITESTKLITMVDVAVEIPITIPDITVMKDECPMKTELIIEAAVPIMVTFTTREILVQAAITDITVIVAVLIVWMGETVAGVMETEVAGSMGIVATAEMGIRADAPTPREQNNNSVSCGNSCTMLEAR</sequence>
<feature type="compositionally biased region" description="Basic and acidic residues" evidence="1">
    <location>
        <begin position="542"/>
        <end position="576"/>
    </location>
</feature>